<sequence>MARGTGPVRHVACTETAIALPSHRRARTGSPRVISLEDTVHQRHVALRAPLGAALALLLATACGGAGEKGHDSAAVADSAANATAAQTGTTPAADEIDVEELHLGNALKPDSSVADASDDFKAGDTIYAVMETDANESGKEVVARWTMGDNDQLISEETRTVVTGDKARTVFKGKAGGWAPGKYHFRVMYNGKEAKSVEFEVK</sequence>
<reference evidence="1" key="1">
    <citation type="submission" date="2022-08" db="EMBL/GenBank/DDBJ databases">
        <title>Draft genome sequencing of Roseisolibacter agri AW1220.</title>
        <authorList>
            <person name="Tobiishi Y."/>
            <person name="Tonouchi A."/>
        </authorList>
    </citation>
    <scope>NUCLEOTIDE SEQUENCE</scope>
    <source>
        <strain evidence="1">AW1220</strain>
    </source>
</reference>
<keyword evidence="2" id="KW-1185">Reference proteome</keyword>
<dbReference type="AlphaFoldDB" id="A0AA37QDL1"/>
<evidence type="ECO:0000313" key="1">
    <source>
        <dbReference type="EMBL" id="GLC26946.1"/>
    </source>
</evidence>
<comment type="caution">
    <text evidence="1">The sequence shown here is derived from an EMBL/GenBank/DDBJ whole genome shotgun (WGS) entry which is preliminary data.</text>
</comment>
<gene>
    <name evidence="1" type="ORF">rosag_34590</name>
</gene>
<dbReference type="EMBL" id="BRXS01000005">
    <property type="protein sequence ID" value="GLC26946.1"/>
    <property type="molecule type" value="Genomic_DNA"/>
</dbReference>
<dbReference type="Proteomes" id="UP001161325">
    <property type="component" value="Unassembled WGS sequence"/>
</dbReference>
<evidence type="ECO:0000313" key="2">
    <source>
        <dbReference type="Proteomes" id="UP001161325"/>
    </source>
</evidence>
<organism evidence="1 2">
    <name type="scientific">Roseisolibacter agri</name>
    <dbReference type="NCBI Taxonomy" id="2014610"/>
    <lineage>
        <taxon>Bacteria</taxon>
        <taxon>Pseudomonadati</taxon>
        <taxon>Gemmatimonadota</taxon>
        <taxon>Gemmatimonadia</taxon>
        <taxon>Gemmatimonadales</taxon>
        <taxon>Gemmatimonadaceae</taxon>
        <taxon>Roseisolibacter</taxon>
    </lineage>
</organism>
<protein>
    <submittedName>
        <fullName evidence="1">Uncharacterized protein</fullName>
    </submittedName>
</protein>
<accession>A0AA37QDL1</accession>
<proteinExistence type="predicted"/>
<name>A0AA37QDL1_9BACT</name>